<reference evidence="2" key="2">
    <citation type="submission" date="2021-04" db="EMBL/GenBank/DDBJ databases">
        <authorList>
            <person name="Gilroy R."/>
        </authorList>
    </citation>
    <scope>NUCLEOTIDE SEQUENCE</scope>
    <source>
        <strain evidence="2">MalCec1-1739</strain>
    </source>
</reference>
<dbReference type="SUPFAM" id="SSF49464">
    <property type="entry name" value="Carboxypeptidase regulatory domain-like"/>
    <property type="match status" value="1"/>
</dbReference>
<keyword evidence="2" id="KW-0121">Carboxypeptidase</keyword>
<dbReference type="AlphaFoldDB" id="A0A9D2UHD8"/>
<name>A0A9D2UHD8_9BACT</name>
<proteinExistence type="predicted"/>
<keyword evidence="1" id="KW-0732">Signal</keyword>
<dbReference type="SUPFAM" id="SSF48452">
    <property type="entry name" value="TPR-like"/>
    <property type="match status" value="1"/>
</dbReference>
<evidence type="ECO:0000313" key="3">
    <source>
        <dbReference type="Proteomes" id="UP000787625"/>
    </source>
</evidence>
<keyword evidence="2" id="KW-0378">Hydrolase</keyword>
<dbReference type="PROSITE" id="PS51257">
    <property type="entry name" value="PROKAR_LIPOPROTEIN"/>
    <property type="match status" value="1"/>
</dbReference>
<comment type="caution">
    <text evidence="2">The sequence shown here is derived from an EMBL/GenBank/DDBJ whole genome shotgun (WGS) entry which is preliminary data.</text>
</comment>
<dbReference type="Pfam" id="PF13715">
    <property type="entry name" value="CarbopepD_reg_2"/>
    <property type="match status" value="1"/>
</dbReference>
<evidence type="ECO:0000313" key="2">
    <source>
        <dbReference type="EMBL" id="HJD52555.1"/>
    </source>
</evidence>
<evidence type="ECO:0000256" key="1">
    <source>
        <dbReference type="SAM" id="SignalP"/>
    </source>
</evidence>
<feature type="chain" id="PRO_5039137626" evidence="1">
    <location>
        <begin position="28"/>
        <end position="684"/>
    </location>
</feature>
<accession>A0A9D2UHD8</accession>
<dbReference type="InterPro" id="IPR008969">
    <property type="entry name" value="CarboxyPept-like_regulatory"/>
</dbReference>
<dbReference type="InterPro" id="IPR011990">
    <property type="entry name" value="TPR-like_helical_dom_sf"/>
</dbReference>
<protein>
    <submittedName>
        <fullName evidence="2">Carboxypeptidase-like regulatory domain-containing protein</fullName>
    </submittedName>
</protein>
<dbReference type="EMBL" id="DWUP01000048">
    <property type="protein sequence ID" value="HJD52555.1"/>
    <property type="molecule type" value="Genomic_DNA"/>
</dbReference>
<reference evidence="2" key="1">
    <citation type="journal article" date="2021" name="PeerJ">
        <title>Extensive microbial diversity within the chicken gut microbiome revealed by metagenomics and culture.</title>
        <authorList>
            <person name="Gilroy R."/>
            <person name="Ravi A."/>
            <person name="Getino M."/>
            <person name="Pursley I."/>
            <person name="Horton D.L."/>
            <person name="Alikhan N.F."/>
            <person name="Baker D."/>
            <person name="Gharbi K."/>
            <person name="Hall N."/>
            <person name="Watson M."/>
            <person name="Adriaenssens E.M."/>
            <person name="Foster-Nyarko E."/>
            <person name="Jarju S."/>
            <person name="Secka A."/>
            <person name="Antonio M."/>
            <person name="Oren A."/>
            <person name="Chaudhuri R.R."/>
            <person name="La Ragione R."/>
            <person name="Hildebrand F."/>
            <person name="Pallen M.J."/>
        </authorList>
    </citation>
    <scope>NUCLEOTIDE SEQUENCE</scope>
    <source>
        <strain evidence="2">MalCec1-1739</strain>
    </source>
</reference>
<organism evidence="2 3">
    <name type="scientific">Candidatus Avibacteroides avistercoris</name>
    <dbReference type="NCBI Taxonomy" id="2840690"/>
    <lineage>
        <taxon>Bacteria</taxon>
        <taxon>Pseudomonadati</taxon>
        <taxon>Bacteroidota</taxon>
        <taxon>Bacteroidia</taxon>
        <taxon>Bacteroidales</taxon>
        <taxon>Bacteroidaceae</taxon>
        <taxon>Bacteroidaceae incertae sedis</taxon>
        <taxon>Candidatus Avibacteroides</taxon>
    </lineage>
</organism>
<dbReference type="Proteomes" id="UP000787625">
    <property type="component" value="Unassembled WGS sequence"/>
</dbReference>
<feature type="signal peptide" evidence="1">
    <location>
        <begin position="1"/>
        <end position="27"/>
    </location>
</feature>
<dbReference type="GO" id="GO:0004180">
    <property type="term" value="F:carboxypeptidase activity"/>
    <property type="evidence" value="ECO:0007669"/>
    <property type="project" value="UniProtKB-KW"/>
</dbReference>
<gene>
    <name evidence="2" type="ORF">IAA93_02345</name>
</gene>
<sequence>MKHITTHILRLMAAVTMAITACTTAWAQKDGIKVVGTVTDATGTPLESVAVIDVTSGETIGTTDAFGFYSVTVAADATLKFSCLGYKEGLVPVKGRQKIDEQLYNDVIKIEEVVVAAKAKRKVISPEPTDIEVKGNYFYLRTRVRVPRELFSSGTRLVVQPSIYNASTGKRCNMRPLVFEGQQYNDTQARMYDFNPARDPLNEFVAVKETRGRMSDLVPYSDSIYVERPDDDYRADVKLSLEDYNRILLTDTFTIAKGTVNPLRLLDYELLPKEFNDSAFIPQATMQLMDSHGEVNLTFIINKDVIDPDDPNNKKELDKLKHELQTIENDKEASMRSLSVKGIASPDGRYSPNLSLARRRTETALNSILNMLGESTRNSITTSSDAEVRGWEAVAEMLRADSFPGEAMQVEDVIKRHSDRDTQSKQIARLSCYRPLITDNYLPRLRKVEYTYEYSIFRYMTDGEILALYAKDYKQLTANEFYRLIMMADDADKKEEYCRRAIERFPKFLIAANELSCLMMRAGKPDSSLLAPFIGEGAPQAIIYNQALCLLMSRRISDALDVIGMSAGDDDDTALLNAIIEAESGYYEKAFGIIAATSEFNEVLMLLAMKKDEEAWAKAQSLNNGTAKELYVKAIAANRTDNIGDALLYMQQAFALDPALEELAKIDGDLLDLMPEGQKHDMNE</sequence>
<keyword evidence="2" id="KW-0645">Protease</keyword>